<dbReference type="AlphaFoldDB" id="S9QMH7"/>
<keyword evidence="2" id="KW-1185">Reference proteome</keyword>
<dbReference type="OrthoDB" id="19542at2"/>
<dbReference type="STRING" id="1123237.Salmuc_00955"/>
<reference evidence="2" key="1">
    <citation type="journal article" date="2014" name="Stand. Genomic Sci.">
        <title>Genome sequence of the exopolysaccharide-producing Salipiger mucosus type strain (DSM 16094(T)), a moderately halophilic member of the Roseobacter clade.</title>
        <authorList>
            <person name="Riedel T."/>
            <person name="Spring S."/>
            <person name="Fiebig A."/>
            <person name="Petersen J."/>
            <person name="Kyrpides N.C."/>
            <person name="Goker M."/>
            <person name="Klenk H.P."/>
        </authorList>
    </citation>
    <scope>NUCLEOTIDE SEQUENCE [LARGE SCALE GENOMIC DNA]</scope>
    <source>
        <strain evidence="2">DSM 16094</strain>
    </source>
</reference>
<keyword evidence="1" id="KW-0449">Lipoprotein</keyword>
<dbReference type="HOGENOM" id="CLU_007558_1_0_5"/>
<comment type="caution">
    <text evidence="1">The sequence shown here is derived from an EMBL/GenBank/DDBJ whole genome shotgun (WGS) entry which is preliminary data.</text>
</comment>
<proteinExistence type="predicted"/>
<evidence type="ECO:0000313" key="2">
    <source>
        <dbReference type="Proteomes" id="UP000015347"/>
    </source>
</evidence>
<dbReference type="Proteomes" id="UP000015347">
    <property type="component" value="Unassembled WGS sequence"/>
</dbReference>
<name>S9QMH7_9RHOB</name>
<evidence type="ECO:0000313" key="1">
    <source>
        <dbReference type="EMBL" id="EPX82636.1"/>
    </source>
</evidence>
<organism evidence="1 2">
    <name type="scientific">Salipiger mucosus DSM 16094</name>
    <dbReference type="NCBI Taxonomy" id="1123237"/>
    <lineage>
        <taxon>Bacteria</taxon>
        <taxon>Pseudomonadati</taxon>
        <taxon>Pseudomonadota</taxon>
        <taxon>Alphaproteobacteria</taxon>
        <taxon>Rhodobacterales</taxon>
        <taxon>Roseobacteraceae</taxon>
        <taxon>Salipiger</taxon>
    </lineage>
</organism>
<dbReference type="EMBL" id="APVH01000020">
    <property type="protein sequence ID" value="EPX82636.1"/>
    <property type="molecule type" value="Genomic_DNA"/>
</dbReference>
<gene>
    <name evidence="1" type="ORF">Salmuc_00955</name>
</gene>
<dbReference type="eggNOG" id="COG3637">
    <property type="taxonomic scope" value="Bacteria"/>
</dbReference>
<sequence>MAHAAEFHAAKRLGRALMAGTGLGALLAAGALHAQEMPSFNLYGMPGMIDMPSAEAAPDGTLALSYGKLGDSNRGTLIFQITPKLTGAFRYTGIQDYQALGAVDGVYYDRSFDLRYQLWDETDLRPAVAVGLQDFIGTGVYSGEYVVATKTLGGNFKVTAGLGWGRLGTYNSVATFGSRPPILGANNIFTGANETGGTPTYDRWFRGDVAPFGGISWSPTDRLTFKLEYSSDDYRVESTNATFDHAAPVNLGVDYTLKNGTQVSAYYAYGSEVGLQLTYPFNPKTLGMPGGVEDAGVPVKPREPSDVNDLGWTANLPQRQQSARERLATSLQREDLEIEGFRLEPRRATIRLRNPLYGAPSQAIGRAARVMTRTLPASVEEFVIVPVENGMPMSAVVLQRSDLEAHENDAAVEMLARTRITDAFGQAPEMDLTEYPKFIWALEPYYAYSTFDPQSPLRMDFGARLTGDYFLTPNVILTGKIKKRVIGNLDQIDREDESKLPRVRTDYGAYNREGDPAIEQLTIAHFGRPGRNLYSRFTFGILEQMYAGASAELLWKPVASRLALGVEVNYVRRREFDQMLGIQENVTVDPVSGAELTFPEVNGHVSAYYDFGNGFHGQLDVGRYLAGDYGATITVHREFANGWKVGAFATFTDVSEEEFGEGSFDKGILITIPLSVGLGTPSRTTSTVALRSVQRDGGARVFVPDRLYEKVRTWHEPDVVDSWGRFWR</sequence>
<dbReference type="Pfam" id="PF06082">
    <property type="entry name" value="YjbH"/>
    <property type="match status" value="1"/>
</dbReference>
<accession>S9QMH7</accession>
<dbReference type="RefSeq" id="WP_020039442.1">
    <property type="nucleotide sequence ID" value="NZ_KE557275.1"/>
</dbReference>
<dbReference type="InterPro" id="IPR010344">
    <property type="entry name" value="YbjH"/>
</dbReference>
<protein>
    <submittedName>
        <fullName evidence="1">Putative outer membrane lipoprotein</fullName>
    </submittedName>
</protein>